<dbReference type="InterPro" id="IPR040066">
    <property type="entry name" value="WDR31"/>
</dbReference>
<sequence length="343" mass="37561">MGKLQSKQKRNLSRYRIDGDAGHSSNTQVAQQYSPVHNDAVTSLASLTSEHCLSGGKDKTVVICNWKSGDVQQKFIGHEREVTKVTCLFQSNRIFSASRDKTALMWDMYNKAGPLQEFTGHELVVTGLAVSPDGLQLCTGSRDNSVCIWDVETGVCLQSCSISRNLVTHICWVPAESLVIQTSEDKMIRIWDSRELQVAHTFPIRQHIQTHCDASPDGRYCITCSNGFSGEGCEATLWDLRQAKHKVCEYKGHLQAIAACIFVPSAAPSLPLVATSAHDCTVKIWNRDTAVCVSSICLDGAGPLTSLASSDAANLLCGSFNSGIHHLRMNQSNSCILREVARF</sequence>
<dbReference type="SUPFAM" id="SSF50978">
    <property type="entry name" value="WD40 repeat-like"/>
    <property type="match status" value="1"/>
</dbReference>
<dbReference type="OMA" id="DATACAY"/>
<comment type="caution">
    <text evidence="5">The sequence shown here is derived from an EMBL/GenBank/DDBJ whole genome shotgun (WGS) entry which is preliminary data.</text>
</comment>
<dbReference type="PANTHER" id="PTHR19869">
    <property type="entry name" value="SPERMATID WD-REPEAT PROTEIN"/>
    <property type="match status" value="1"/>
</dbReference>
<protein>
    <submittedName>
        <fullName evidence="5">Uncharacterized protein</fullName>
    </submittedName>
</protein>
<dbReference type="Proteomes" id="UP000288216">
    <property type="component" value="Unassembled WGS sequence"/>
</dbReference>
<evidence type="ECO:0000313" key="5">
    <source>
        <dbReference type="EMBL" id="GCB66070.1"/>
    </source>
</evidence>
<proteinExistence type="predicted"/>
<keyword evidence="2" id="KW-0677">Repeat</keyword>
<evidence type="ECO:0000256" key="2">
    <source>
        <dbReference type="ARBA" id="ARBA00022737"/>
    </source>
</evidence>
<feature type="compositionally biased region" description="Basic residues" evidence="4">
    <location>
        <begin position="1"/>
        <end position="13"/>
    </location>
</feature>
<dbReference type="CDD" id="cd00200">
    <property type="entry name" value="WD40"/>
    <property type="match status" value="1"/>
</dbReference>
<evidence type="ECO:0000256" key="1">
    <source>
        <dbReference type="ARBA" id="ARBA00022574"/>
    </source>
</evidence>
<feature type="region of interest" description="Disordered" evidence="4">
    <location>
        <begin position="1"/>
        <end position="29"/>
    </location>
</feature>
<name>A0A401NYZ5_SCYTO</name>
<dbReference type="InterPro" id="IPR001680">
    <property type="entry name" value="WD40_rpt"/>
</dbReference>
<feature type="repeat" description="WD" evidence="3">
    <location>
        <begin position="118"/>
        <end position="159"/>
    </location>
</feature>
<keyword evidence="6" id="KW-1185">Reference proteome</keyword>
<reference evidence="5 6" key="1">
    <citation type="journal article" date="2018" name="Nat. Ecol. Evol.">
        <title>Shark genomes provide insights into elasmobranch evolution and the origin of vertebrates.</title>
        <authorList>
            <person name="Hara Y"/>
            <person name="Yamaguchi K"/>
            <person name="Onimaru K"/>
            <person name="Kadota M"/>
            <person name="Koyanagi M"/>
            <person name="Keeley SD"/>
            <person name="Tatsumi K"/>
            <person name="Tanaka K"/>
            <person name="Motone F"/>
            <person name="Kageyama Y"/>
            <person name="Nozu R"/>
            <person name="Adachi N"/>
            <person name="Nishimura O"/>
            <person name="Nakagawa R"/>
            <person name="Tanegashima C"/>
            <person name="Kiyatake I"/>
            <person name="Matsumoto R"/>
            <person name="Murakumo K"/>
            <person name="Nishida K"/>
            <person name="Terakita A"/>
            <person name="Kuratani S"/>
            <person name="Sato K"/>
            <person name="Hyodo S Kuraku.S."/>
        </authorList>
    </citation>
    <scope>NUCLEOTIDE SEQUENCE [LARGE SCALE GENOMIC DNA]</scope>
</reference>
<feature type="repeat" description="WD" evidence="3">
    <location>
        <begin position="75"/>
        <end position="108"/>
    </location>
</feature>
<dbReference type="PROSITE" id="PS00678">
    <property type="entry name" value="WD_REPEATS_1"/>
    <property type="match status" value="2"/>
</dbReference>
<accession>A0A401NYZ5</accession>
<dbReference type="OrthoDB" id="6262491at2759"/>
<evidence type="ECO:0000256" key="4">
    <source>
        <dbReference type="SAM" id="MobiDB-lite"/>
    </source>
</evidence>
<dbReference type="PANTHER" id="PTHR19869:SF1">
    <property type="entry name" value="WD REPEAT-CONTAINING PROTEIN 31"/>
    <property type="match status" value="1"/>
</dbReference>
<organism evidence="5 6">
    <name type="scientific">Scyliorhinus torazame</name>
    <name type="common">Cloudy catshark</name>
    <name type="synonym">Catulus torazame</name>
    <dbReference type="NCBI Taxonomy" id="75743"/>
    <lineage>
        <taxon>Eukaryota</taxon>
        <taxon>Metazoa</taxon>
        <taxon>Chordata</taxon>
        <taxon>Craniata</taxon>
        <taxon>Vertebrata</taxon>
        <taxon>Chondrichthyes</taxon>
        <taxon>Elasmobranchii</taxon>
        <taxon>Galeomorphii</taxon>
        <taxon>Galeoidea</taxon>
        <taxon>Carcharhiniformes</taxon>
        <taxon>Scyliorhinidae</taxon>
        <taxon>Scyliorhinus</taxon>
    </lineage>
</organism>
<dbReference type="AlphaFoldDB" id="A0A401NYZ5"/>
<dbReference type="InterPro" id="IPR015943">
    <property type="entry name" value="WD40/YVTN_repeat-like_dom_sf"/>
</dbReference>
<dbReference type="STRING" id="75743.A0A401NYZ5"/>
<feature type="repeat" description="WD" evidence="3">
    <location>
        <begin position="250"/>
        <end position="295"/>
    </location>
</feature>
<dbReference type="InterPro" id="IPR019775">
    <property type="entry name" value="WD40_repeat_CS"/>
</dbReference>
<keyword evidence="1 3" id="KW-0853">WD repeat</keyword>
<evidence type="ECO:0000313" key="6">
    <source>
        <dbReference type="Proteomes" id="UP000288216"/>
    </source>
</evidence>
<feature type="repeat" description="WD" evidence="3">
    <location>
        <begin position="167"/>
        <end position="201"/>
    </location>
</feature>
<dbReference type="PROSITE" id="PS50082">
    <property type="entry name" value="WD_REPEATS_2"/>
    <property type="match status" value="4"/>
</dbReference>
<dbReference type="EMBL" id="BFAA01006952">
    <property type="protein sequence ID" value="GCB66070.1"/>
    <property type="molecule type" value="Genomic_DNA"/>
</dbReference>
<dbReference type="SMART" id="SM00320">
    <property type="entry name" value="WD40"/>
    <property type="match status" value="6"/>
</dbReference>
<dbReference type="PROSITE" id="PS50294">
    <property type="entry name" value="WD_REPEATS_REGION"/>
    <property type="match status" value="1"/>
</dbReference>
<dbReference type="InterPro" id="IPR036322">
    <property type="entry name" value="WD40_repeat_dom_sf"/>
</dbReference>
<dbReference type="PRINTS" id="PR00320">
    <property type="entry name" value="GPROTEINBRPT"/>
</dbReference>
<gene>
    <name evidence="5" type="ORF">scyTo_0013537</name>
</gene>
<dbReference type="InterPro" id="IPR020472">
    <property type="entry name" value="WD40_PAC1"/>
</dbReference>
<evidence type="ECO:0000256" key="3">
    <source>
        <dbReference type="PROSITE-ProRule" id="PRU00221"/>
    </source>
</evidence>
<dbReference type="Gene3D" id="2.130.10.10">
    <property type="entry name" value="YVTN repeat-like/Quinoprotein amine dehydrogenase"/>
    <property type="match status" value="2"/>
</dbReference>
<dbReference type="Pfam" id="PF00400">
    <property type="entry name" value="WD40"/>
    <property type="match status" value="5"/>
</dbReference>